<dbReference type="InterPro" id="IPR003777">
    <property type="entry name" value="XdhC_CoxI"/>
</dbReference>
<dbReference type="OrthoDB" id="9815497at2"/>
<feature type="domain" description="XdhC- CoxI" evidence="1">
    <location>
        <begin position="13"/>
        <end position="74"/>
    </location>
</feature>
<gene>
    <name evidence="3" type="ORF">SAMN05421504_101899</name>
</gene>
<dbReference type="EMBL" id="FNON01000001">
    <property type="protein sequence ID" value="SDW55915.1"/>
    <property type="molecule type" value="Genomic_DNA"/>
</dbReference>
<evidence type="ECO:0000259" key="2">
    <source>
        <dbReference type="Pfam" id="PF13478"/>
    </source>
</evidence>
<organism evidence="3 4">
    <name type="scientific">Amycolatopsis xylanica</name>
    <dbReference type="NCBI Taxonomy" id="589385"/>
    <lineage>
        <taxon>Bacteria</taxon>
        <taxon>Bacillati</taxon>
        <taxon>Actinomycetota</taxon>
        <taxon>Actinomycetes</taxon>
        <taxon>Pseudonocardiales</taxon>
        <taxon>Pseudonocardiaceae</taxon>
        <taxon>Amycolatopsis</taxon>
    </lineage>
</organism>
<evidence type="ECO:0000313" key="4">
    <source>
        <dbReference type="Proteomes" id="UP000199515"/>
    </source>
</evidence>
<evidence type="ECO:0000259" key="1">
    <source>
        <dbReference type="Pfam" id="PF02625"/>
    </source>
</evidence>
<dbReference type="AlphaFoldDB" id="A0A1H2UIL9"/>
<dbReference type="STRING" id="589385.SAMN05421504_101899"/>
<accession>A0A1H2UIL9</accession>
<feature type="domain" description="XdhC Rossmann" evidence="2">
    <location>
        <begin position="172"/>
        <end position="314"/>
    </location>
</feature>
<protein>
    <submittedName>
        <fullName evidence="3">Xanthine dehydrogenase accessory factor</fullName>
    </submittedName>
</protein>
<dbReference type="InterPro" id="IPR052698">
    <property type="entry name" value="MoCofactor_Util/Proc"/>
</dbReference>
<dbReference type="Pfam" id="PF13478">
    <property type="entry name" value="XdhC_C"/>
    <property type="match status" value="1"/>
</dbReference>
<dbReference type="InterPro" id="IPR027051">
    <property type="entry name" value="XdhC_Rossmann_dom"/>
</dbReference>
<proteinExistence type="predicted"/>
<dbReference type="Gene3D" id="3.40.50.720">
    <property type="entry name" value="NAD(P)-binding Rossmann-like Domain"/>
    <property type="match status" value="1"/>
</dbReference>
<dbReference type="RefSeq" id="WP_091286873.1">
    <property type="nucleotide sequence ID" value="NZ_FNON01000001.1"/>
</dbReference>
<dbReference type="PANTHER" id="PTHR30388:SF4">
    <property type="entry name" value="MOLYBDENUM COFACTOR INSERTION CHAPERONE PAOD"/>
    <property type="match status" value="1"/>
</dbReference>
<reference evidence="3 4" key="1">
    <citation type="submission" date="2016-10" db="EMBL/GenBank/DDBJ databases">
        <authorList>
            <person name="de Groot N.N."/>
        </authorList>
    </citation>
    <scope>NUCLEOTIDE SEQUENCE [LARGE SCALE GENOMIC DNA]</scope>
    <source>
        <strain evidence="3 4">CPCC 202699</strain>
    </source>
</reference>
<name>A0A1H2UIL9_9PSEU</name>
<keyword evidence="4" id="KW-1185">Reference proteome</keyword>
<dbReference type="Pfam" id="PF02625">
    <property type="entry name" value="XdhC_CoxI"/>
    <property type="match status" value="1"/>
</dbReference>
<dbReference type="PANTHER" id="PTHR30388">
    <property type="entry name" value="ALDEHYDE OXIDOREDUCTASE MOLYBDENUM COFACTOR ASSEMBLY PROTEIN"/>
    <property type="match status" value="1"/>
</dbReference>
<dbReference type="Proteomes" id="UP000199515">
    <property type="component" value="Unassembled WGS sequence"/>
</dbReference>
<evidence type="ECO:0000313" key="3">
    <source>
        <dbReference type="EMBL" id="SDW55915.1"/>
    </source>
</evidence>
<sequence>MRDIAEELRGWDEPFAVATVVAVRGSAPREVGASMAVRADGSVIGSVSGGCVEGAVYELAQQVLATGVPVRTEFGFSADDPFAVGLTCGGSLDVFVQRADPAIRAALVSEEPVALVRVLGDGPSAAVFAERHVGDASFVDEARSMLSSGATGIVRLGSLEVFIESWVAPPTMLIFGAIDFAAALSSVGRFLGYHVVVCDARPTFATPARFPDADEVVVDWPHRYLARTATDARTVICVLTHDPKFDIPVLTDALRRDVAYVGALGSRRTHTDRLHRLRAEGLIPAELTRLRSPIGLDLGARTPPETAISIAAELIALHRGGTTTPLSTSTGPIHHDEARKWLSSGLI</sequence>